<feature type="repeat" description="PPR" evidence="2">
    <location>
        <begin position="579"/>
        <end position="613"/>
    </location>
</feature>
<dbReference type="GO" id="GO:0003723">
    <property type="term" value="F:RNA binding"/>
    <property type="evidence" value="ECO:0007669"/>
    <property type="project" value="InterPro"/>
</dbReference>
<reference evidence="3" key="1">
    <citation type="submission" date="2021-08" db="EMBL/GenBank/DDBJ databases">
        <title>WGS assembly of Ceratopteris richardii.</title>
        <authorList>
            <person name="Marchant D.B."/>
            <person name="Chen G."/>
            <person name="Jenkins J."/>
            <person name="Shu S."/>
            <person name="Leebens-Mack J."/>
            <person name="Grimwood J."/>
            <person name="Schmutz J."/>
            <person name="Soltis P."/>
            <person name="Soltis D."/>
            <person name="Chen Z.-H."/>
        </authorList>
    </citation>
    <scope>NUCLEOTIDE SEQUENCE</scope>
    <source>
        <strain evidence="3">Whitten #5841</strain>
        <tissue evidence="3">Leaf</tissue>
    </source>
</reference>
<dbReference type="OrthoDB" id="185373at2759"/>
<feature type="repeat" description="PPR" evidence="2">
    <location>
        <begin position="69"/>
        <end position="103"/>
    </location>
</feature>
<dbReference type="OMA" id="KCCALHA"/>
<feature type="repeat" description="PPR" evidence="2">
    <location>
        <begin position="477"/>
        <end position="511"/>
    </location>
</feature>
<dbReference type="FunFam" id="1.25.40.10:FF:000031">
    <property type="entry name" value="Pentatricopeptide repeat-containing protein mitochondrial"/>
    <property type="match status" value="2"/>
</dbReference>
<dbReference type="PROSITE" id="PS51375">
    <property type="entry name" value="PPR"/>
    <property type="match status" value="9"/>
</dbReference>
<dbReference type="PANTHER" id="PTHR24015:SF548">
    <property type="entry name" value="OS08G0340900 PROTEIN"/>
    <property type="match status" value="1"/>
</dbReference>
<evidence type="ECO:0008006" key="5">
    <source>
        <dbReference type="Google" id="ProtNLM"/>
    </source>
</evidence>
<organism evidence="3 4">
    <name type="scientific">Ceratopteris richardii</name>
    <name type="common">Triangle waterfern</name>
    <dbReference type="NCBI Taxonomy" id="49495"/>
    <lineage>
        <taxon>Eukaryota</taxon>
        <taxon>Viridiplantae</taxon>
        <taxon>Streptophyta</taxon>
        <taxon>Embryophyta</taxon>
        <taxon>Tracheophyta</taxon>
        <taxon>Polypodiopsida</taxon>
        <taxon>Polypodiidae</taxon>
        <taxon>Polypodiales</taxon>
        <taxon>Pteridineae</taxon>
        <taxon>Pteridaceae</taxon>
        <taxon>Parkerioideae</taxon>
        <taxon>Ceratopteris</taxon>
    </lineage>
</organism>
<feature type="repeat" description="PPR" evidence="2">
    <location>
        <begin position="171"/>
        <end position="205"/>
    </location>
</feature>
<keyword evidence="4" id="KW-1185">Reference proteome</keyword>
<name>A0A8T2UT39_CERRI</name>
<keyword evidence="1" id="KW-0677">Repeat</keyword>
<evidence type="ECO:0000256" key="2">
    <source>
        <dbReference type="PROSITE-ProRule" id="PRU00708"/>
    </source>
</evidence>
<dbReference type="InterPro" id="IPR046960">
    <property type="entry name" value="PPR_At4g14850-like_plant"/>
</dbReference>
<dbReference type="FunFam" id="1.25.40.10:FF:000144">
    <property type="entry name" value="Pentatricopeptide repeat-containing protein, mitochondrial"/>
    <property type="match status" value="1"/>
</dbReference>
<protein>
    <recommendedName>
        <fullName evidence="5">Pentatricopeptide repeat-containing protein</fullName>
    </recommendedName>
</protein>
<proteinExistence type="predicted"/>
<feature type="repeat" description="PPR" evidence="2">
    <location>
        <begin position="410"/>
        <end position="444"/>
    </location>
</feature>
<evidence type="ECO:0000313" key="4">
    <source>
        <dbReference type="Proteomes" id="UP000825935"/>
    </source>
</evidence>
<comment type="caution">
    <text evidence="3">The sequence shown here is derived from an EMBL/GenBank/DDBJ whole genome shotgun (WGS) entry which is preliminary data.</text>
</comment>
<dbReference type="Pfam" id="PF20431">
    <property type="entry name" value="E_motif"/>
    <property type="match status" value="1"/>
</dbReference>
<accession>A0A8T2UT39</accession>
<gene>
    <name evidence="3" type="ORF">KP509_05G026100</name>
</gene>
<feature type="repeat" description="PPR" evidence="2">
    <location>
        <begin position="273"/>
        <end position="307"/>
    </location>
</feature>
<dbReference type="GO" id="GO:0009451">
    <property type="term" value="P:RNA modification"/>
    <property type="evidence" value="ECO:0007669"/>
    <property type="project" value="InterPro"/>
</dbReference>
<dbReference type="InterPro" id="IPR011990">
    <property type="entry name" value="TPR-like_helical_dom_sf"/>
</dbReference>
<dbReference type="SUPFAM" id="SSF48452">
    <property type="entry name" value="TPR-like"/>
    <property type="match status" value="1"/>
</dbReference>
<dbReference type="PANTHER" id="PTHR24015">
    <property type="entry name" value="OS07G0578800 PROTEIN-RELATED"/>
    <property type="match status" value="1"/>
</dbReference>
<evidence type="ECO:0000313" key="3">
    <source>
        <dbReference type="EMBL" id="KAH7436564.1"/>
    </source>
</evidence>
<feature type="repeat" description="PPR" evidence="2">
    <location>
        <begin position="650"/>
        <end position="684"/>
    </location>
</feature>
<dbReference type="NCBIfam" id="TIGR00756">
    <property type="entry name" value="PPR"/>
    <property type="match status" value="7"/>
</dbReference>
<feature type="repeat" description="PPR" evidence="2">
    <location>
        <begin position="375"/>
        <end position="409"/>
    </location>
</feature>
<dbReference type="Gene3D" id="1.25.40.10">
    <property type="entry name" value="Tetratricopeptide repeat domain"/>
    <property type="match status" value="6"/>
</dbReference>
<dbReference type="AlphaFoldDB" id="A0A8T2UT39"/>
<dbReference type="FunFam" id="1.25.40.10:FF:000344">
    <property type="entry name" value="Pentatricopeptide repeat-containing protein"/>
    <property type="match status" value="1"/>
</dbReference>
<evidence type="ECO:0000256" key="1">
    <source>
        <dbReference type="ARBA" id="ARBA00022737"/>
    </source>
</evidence>
<dbReference type="InterPro" id="IPR002885">
    <property type="entry name" value="PPR_rpt"/>
</dbReference>
<dbReference type="FunFam" id="1.25.40.10:FF:000285">
    <property type="entry name" value="Pentatricopeptide repeat-containing protein, chloroplastic"/>
    <property type="match status" value="1"/>
</dbReference>
<dbReference type="Pfam" id="PF13041">
    <property type="entry name" value="PPR_2"/>
    <property type="match status" value="6"/>
</dbReference>
<feature type="repeat" description="PPR" evidence="2">
    <location>
        <begin position="308"/>
        <end position="342"/>
    </location>
</feature>
<dbReference type="Proteomes" id="UP000825935">
    <property type="component" value="Chromosome 5"/>
</dbReference>
<sequence length="762" mass="82575">MTQHSCVALLKVCIKTKDLCRGNRIHADALKHGLFEKSLFVANTLISMYAKCGALAKAQGLLEELPFRDVVSWSALIAGYANQGRGEEALHCFESMQSEGVLPNAITFISILKACGIVGALEQGELIHDDISQRGLLGSDIALGNALVDMYSKCGALIKAQEVLDELPDRDVVSWSAMIDGYAQQGEGHKALACFEKMKDDGVTPDEVAFISTLKACGSIGEIDKGEQIHDDLARKGLLGCNVALDNTLIDMYVKCGALGRAQEVLKQLPARDAVSWNALIAGYAEQCKGEEALACFDLMQQEGISPDRVTFTCILKACASIGAIDKGKYFHDEIRRQGLLKHDIVLGNALVDMYARCGALSKSAEVLDELPHQNVISWSALIDGYVQKGRGQDALHCLERMQAKGLSPDAVTYISVLKACGVIGALDKGEQIHDEISRQGLLENSLVLGNALIDMYVKCGALVKAQAVLQGLTVHDVISWNTLIAGYAQQGQGEEAFKCLRAMQQKGISPVEVTYTCILKACSTLGAADKGEAIHDEILRQGLLKNNVVLGNALVDMYAKCGALEKAQQVLDELPIRDLISWNALITGYAQRGQFHNVLRCFRVMEHKGIFPDAITFSCVLNACSHSGLIEEGEIYFSNITSKYGIIPNSEHYTCMVDLFGRAGHLDKAVAVIQRMPSTDYPSVWSALLGSCRKWGDVDLGRWAFDHAIQVDGNDSAAYVCMANIYAAAGRQDDAENIELMRAESSRKFSGSCSVPKGSTC</sequence>
<dbReference type="FunFam" id="1.25.40.10:FF:000090">
    <property type="entry name" value="Pentatricopeptide repeat-containing protein, chloroplastic"/>
    <property type="match status" value="1"/>
</dbReference>
<dbReference type="Pfam" id="PF01535">
    <property type="entry name" value="PPR"/>
    <property type="match status" value="4"/>
</dbReference>
<dbReference type="InterPro" id="IPR046848">
    <property type="entry name" value="E_motif"/>
</dbReference>
<dbReference type="EMBL" id="CM035410">
    <property type="protein sequence ID" value="KAH7436564.1"/>
    <property type="molecule type" value="Genomic_DNA"/>
</dbReference>